<evidence type="ECO:0000313" key="1">
    <source>
        <dbReference type="EMBL" id="QJA72045.1"/>
    </source>
</evidence>
<accession>A0A6M3JT37</accession>
<reference evidence="1" key="1">
    <citation type="submission" date="2020-03" db="EMBL/GenBank/DDBJ databases">
        <title>The deep terrestrial virosphere.</title>
        <authorList>
            <person name="Holmfeldt K."/>
            <person name="Nilsson E."/>
            <person name="Simone D."/>
            <person name="Lopez-Fernandez M."/>
            <person name="Wu X."/>
            <person name="de Brujin I."/>
            <person name="Lundin D."/>
            <person name="Andersson A."/>
            <person name="Bertilsson S."/>
            <person name="Dopson M."/>
        </authorList>
    </citation>
    <scope>NUCLEOTIDE SEQUENCE</scope>
    <source>
        <strain evidence="1">MM415A02939</strain>
    </source>
</reference>
<dbReference type="AlphaFoldDB" id="A0A6M3JT37"/>
<proteinExistence type="predicted"/>
<evidence type="ECO:0008006" key="2">
    <source>
        <dbReference type="Google" id="ProtNLM"/>
    </source>
</evidence>
<sequence>MTTLQIRKSTQWGRENYWVVDIEPYERGKPSYVTPKGERGDYVDYPTEAEAQKAANLFCMKNPDVKPPQGWIRTFETGATRDTTDGKLDYVKALCPLVLRRYVQYLDKHRLQPDGSYRDFDNWKKGIPREAYHSSKGRHFFADWLLEEGYEVSDNHGPVDEEEALCGELFNVMGKLREILKAKLPEKEN</sequence>
<name>A0A6M3JT37_9ZZZZ</name>
<organism evidence="1">
    <name type="scientific">viral metagenome</name>
    <dbReference type="NCBI Taxonomy" id="1070528"/>
    <lineage>
        <taxon>unclassified sequences</taxon>
        <taxon>metagenomes</taxon>
        <taxon>organismal metagenomes</taxon>
    </lineage>
</organism>
<gene>
    <name evidence="1" type="ORF">MM415A02939_0002</name>
</gene>
<protein>
    <recommendedName>
        <fullName evidence="2">dATP/dGTP diphosphohydrolase N-terminal domain-containing protein</fullName>
    </recommendedName>
</protein>
<dbReference type="EMBL" id="MT141920">
    <property type="protein sequence ID" value="QJA72045.1"/>
    <property type="molecule type" value="Genomic_DNA"/>
</dbReference>